<dbReference type="InterPro" id="IPR021131">
    <property type="entry name" value="Ribosomal_uL15/eL18"/>
</dbReference>
<dbReference type="GO" id="GO:0022625">
    <property type="term" value="C:cytosolic large ribosomal subunit"/>
    <property type="evidence" value="ECO:0007669"/>
    <property type="project" value="TreeGrafter"/>
</dbReference>
<dbReference type="PANTHER" id="PTHR12934">
    <property type="entry name" value="50S RIBOSOMAL PROTEIN L15"/>
    <property type="match status" value="1"/>
</dbReference>
<evidence type="ECO:0000256" key="6">
    <source>
        <dbReference type="SAM" id="MobiDB-lite"/>
    </source>
</evidence>
<evidence type="ECO:0000259" key="7">
    <source>
        <dbReference type="Pfam" id="PF00828"/>
    </source>
</evidence>
<name>A0A1Y6K1N7_9CHLR</name>
<dbReference type="InterPro" id="IPR005749">
    <property type="entry name" value="Ribosomal_uL15_bac-type"/>
</dbReference>
<comment type="subunit">
    <text evidence="4">Part of the 50S ribosomal subunit.</text>
</comment>
<evidence type="ECO:0000256" key="4">
    <source>
        <dbReference type="HAMAP-Rule" id="MF_01341"/>
    </source>
</evidence>
<keyword evidence="4" id="KW-0699">rRNA-binding</keyword>
<dbReference type="AlphaFoldDB" id="A0A1Y6K1N7"/>
<organism evidence="8 9">
    <name type="scientific">Candidatus Brevifilum fermentans</name>
    <dbReference type="NCBI Taxonomy" id="1986204"/>
    <lineage>
        <taxon>Bacteria</taxon>
        <taxon>Bacillati</taxon>
        <taxon>Chloroflexota</taxon>
        <taxon>Anaerolineae</taxon>
        <taxon>Anaerolineales</taxon>
        <taxon>Anaerolineaceae</taxon>
        <taxon>Candidatus Brevifilum</taxon>
    </lineage>
</organism>
<dbReference type="NCBIfam" id="TIGR01071">
    <property type="entry name" value="rplO_bact"/>
    <property type="match status" value="1"/>
</dbReference>
<keyword evidence="2 4" id="KW-0689">Ribosomal protein</keyword>
<dbReference type="PANTHER" id="PTHR12934:SF11">
    <property type="entry name" value="LARGE RIBOSOMAL SUBUNIT PROTEIN UL15M"/>
    <property type="match status" value="1"/>
</dbReference>
<keyword evidence="9" id="KW-1185">Reference proteome</keyword>
<dbReference type="PROSITE" id="PS00475">
    <property type="entry name" value="RIBOSOMAL_L15"/>
    <property type="match status" value="1"/>
</dbReference>
<keyword evidence="4" id="KW-0694">RNA-binding</keyword>
<dbReference type="Proteomes" id="UP000195514">
    <property type="component" value="Chromosome I"/>
</dbReference>
<dbReference type="InterPro" id="IPR036227">
    <property type="entry name" value="Ribosomal_uL15/eL18_sf"/>
</dbReference>
<dbReference type="InterPro" id="IPR030878">
    <property type="entry name" value="Ribosomal_uL15"/>
</dbReference>
<evidence type="ECO:0000256" key="3">
    <source>
        <dbReference type="ARBA" id="ARBA00023274"/>
    </source>
</evidence>
<dbReference type="EMBL" id="LT859958">
    <property type="protein sequence ID" value="SMX53605.1"/>
    <property type="molecule type" value="Genomic_DNA"/>
</dbReference>
<dbReference type="Gene3D" id="3.100.10.10">
    <property type="match status" value="1"/>
</dbReference>
<dbReference type="GO" id="GO:0019843">
    <property type="term" value="F:rRNA binding"/>
    <property type="evidence" value="ECO:0007669"/>
    <property type="project" value="UniProtKB-UniRule"/>
</dbReference>
<dbReference type="SUPFAM" id="SSF52080">
    <property type="entry name" value="Ribosomal proteins L15p and L18e"/>
    <property type="match status" value="1"/>
</dbReference>
<dbReference type="InterPro" id="IPR001196">
    <property type="entry name" value="Ribosomal_uL15_CS"/>
</dbReference>
<comment type="similarity">
    <text evidence="1 4 5">Belongs to the universal ribosomal protein uL15 family.</text>
</comment>
<reference evidence="9" key="1">
    <citation type="submission" date="2017-05" db="EMBL/GenBank/DDBJ databases">
        <authorList>
            <person name="Kirkegaard R."/>
            <person name="Mcilroy J S."/>
        </authorList>
    </citation>
    <scope>NUCLEOTIDE SEQUENCE [LARGE SCALE GENOMIC DNA]</scope>
</reference>
<evidence type="ECO:0000256" key="2">
    <source>
        <dbReference type="ARBA" id="ARBA00022980"/>
    </source>
</evidence>
<feature type="domain" description="Large ribosomal subunit protein uL15/eL18" evidence="7">
    <location>
        <begin position="79"/>
        <end position="147"/>
    </location>
</feature>
<feature type="region of interest" description="Disordered" evidence="6">
    <location>
        <begin position="1"/>
        <end position="48"/>
    </location>
</feature>
<dbReference type="GO" id="GO:0006412">
    <property type="term" value="P:translation"/>
    <property type="evidence" value="ECO:0007669"/>
    <property type="project" value="UniProtKB-UniRule"/>
</dbReference>
<comment type="function">
    <text evidence="4">Binds to the 23S rRNA.</text>
</comment>
<gene>
    <name evidence="4 8" type="primary">rplO</name>
    <name evidence="8" type="ORF">CFX1CAM_0539</name>
</gene>
<evidence type="ECO:0000313" key="8">
    <source>
        <dbReference type="EMBL" id="SMX53605.1"/>
    </source>
</evidence>
<proteinExistence type="inferred from homology"/>
<sequence length="151" mass="16484">MKLHDLKPNEGAHKDRKRKGRGTGSGYGNNSGRGRKGQNSRTSGGVRLYHQGGNLPYYRKLPFMRGVGFRSINRVRYAEVNLEKLSDFPADTEITPEILLESGIINDLRTPVKILGRGEVSVALTVKAHKISASAKEKIESAGGSVILIQA</sequence>
<dbReference type="GO" id="GO:0003735">
    <property type="term" value="F:structural constituent of ribosome"/>
    <property type="evidence" value="ECO:0007669"/>
    <property type="project" value="InterPro"/>
</dbReference>
<evidence type="ECO:0000256" key="5">
    <source>
        <dbReference type="RuleBase" id="RU003888"/>
    </source>
</evidence>
<feature type="compositionally biased region" description="Gly residues" evidence="6">
    <location>
        <begin position="22"/>
        <end position="31"/>
    </location>
</feature>
<evidence type="ECO:0000313" key="9">
    <source>
        <dbReference type="Proteomes" id="UP000195514"/>
    </source>
</evidence>
<protein>
    <recommendedName>
        <fullName evidence="4">Large ribosomal subunit protein uL15</fullName>
    </recommendedName>
</protein>
<dbReference type="Pfam" id="PF00828">
    <property type="entry name" value="Ribosomal_L27A"/>
    <property type="match status" value="1"/>
</dbReference>
<dbReference type="RefSeq" id="WP_087861532.1">
    <property type="nucleotide sequence ID" value="NZ_LT859958.1"/>
</dbReference>
<feature type="compositionally biased region" description="Basic and acidic residues" evidence="6">
    <location>
        <begin position="1"/>
        <end position="13"/>
    </location>
</feature>
<keyword evidence="3 4" id="KW-0687">Ribonucleoprotein</keyword>
<dbReference type="KEGG" id="abat:CFX1CAM_0539"/>
<dbReference type="OrthoDB" id="9810293at2"/>
<accession>A0A1Y6K1N7</accession>
<dbReference type="HAMAP" id="MF_01341">
    <property type="entry name" value="Ribosomal_uL15"/>
    <property type="match status" value="1"/>
</dbReference>
<evidence type="ECO:0000256" key="1">
    <source>
        <dbReference type="ARBA" id="ARBA00007320"/>
    </source>
</evidence>